<proteinExistence type="predicted"/>
<accession>A0ABW4Q146</accession>
<comment type="caution">
    <text evidence="1">The sequence shown here is derived from an EMBL/GenBank/DDBJ whole genome shotgun (WGS) entry which is preliminary data.</text>
</comment>
<protein>
    <submittedName>
        <fullName evidence="1">Uncharacterized protein</fullName>
    </submittedName>
</protein>
<evidence type="ECO:0000313" key="1">
    <source>
        <dbReference type="EMBL" id="MFD1836254.1"/>
    </source>
</evidence>
<reference evidence="2" key="1">
    <citation type="journal article" date="2019" name="Int. J. Syst. Evol. Microbiol.">
        <title>The Global Catalogue of Microorganisms (GCM) 10K type strain sequencing project: providing services to taxonomists for standard genome sequencing and annotation.</title>
        <authorList>
            <consortium name="The Broad Institute Genomics Platform"/>
            <consortium name="The Broad Institute Genome Sequencing Center for Infectious Disease"/>
            <person name="Wu L."/>
            <person name="Ma J."/>
        </authorList>
    </citation>
    <scope>NUCLEOTIDE SEQUENCE [LARGE SCALE GENOMIC DNA]</scope>
    <source>
        <strain evidence="2">JCM 11650</strain>
    </source>
</reference>
<dbReference type="EMBL" id="JBHUFL010000003">
    <property type="protein sequence ID" value="MFD1836254.1"/>
    <property type="molecule type" value="Genomic_DNA"/>
</dbReference>
<name>A0ABW4Q146_9MICO</name>
<dbReference type="RefSeq" id="WP_343905636.1">
    <property type="nucleotide sequence ID" value="NZ_BAAAIS010000003.1"/>
</dbReference>
<evidence type="ECO:0000313" key="2">
    <source>
        <dbReference type="Proteomes" id="UP001597280"/>
    </source>
</evidence>
<keyword evidence="2" id="KW-1185">Reference proteome</keyword>
<dbReference type="Proteomes" id="UP001597280">
    <property type="component" value="Unassembled WGS sequence"/>
</dbReference>
<sequence length="254" mass="27433">MNNPARELHSLLGGWSVANNASVYSSRGAQNASNPELWDDVLRAVSLLDEVRAGLKTVDLLDANRKMLDSIAATIFVPDSTWSSQGSGKRPSAEQMGSLASWALILDRGEPQFTLEKADLDAVRQAIGEAKGVLASIPGMSEPHRTYIRELLDAALAHLSGDRPDLLAARSTFHEAVGVLAFQPAVKRSRAGREFLRKIAFVGGVFFFSQVGVPVMNGIASNMGSEFLLEQFSIHQEVDAPTDLDAEELDDDGK</sequence>
<gene>
    <name evidence="1" type="ORF">ACFSDA_14380</name>
</gene>
<organism evidence="1 2">
    <name type="scientific">Brachybacterium rhamnosum</name>
    <dbReference type="NCBI Taxonomy" id="173361"/>
    <lineage>
        <taxon>Bacteria</taxon>
        <taxon>Bacillati</taxon>
        <taxon>Actinomycetota</taxon>
        <taxon>Actinomycetes</taxon>
        <taxon>Micrococcales</taxon>
        <taxon>Dermabacteraceae</taxon>
        <taxon>Brachybacterium</taxon>
    </lineage>
</organism>